<dbReference type="SMART" id="SM01088">
    <property type="entry name" value="Col_cuticle_N"/>
    <property type="match status" value="1"/>
</dbReference>
<dbReference type="GO" id="GO:0042302">
    <property type="term" value="F:structural constituent of cuticle"/>
    <property type="evidence" value="ECO:0007669"/>
    <property type="project" value="InterPro"/>
</dbReference>
<dbReference type="Pfam" id="PF01484">
    <property type="entry name" value="Col_cuticle_N"/>
    <property type="match status" value="1"/>
</dbReference>
<sequence>MNLDSRTATVAATILSTCALLTVKITLPLFFQKVQRTNTILMANVYNCHQHSNDIWHQLAHENVRGKRSAYGMGASKLQAGQCCSCQMGGPGMPGPQGEDGRPGMIGRNGANGRDGKYIVIETPDEEKHCQKCGPAPPGSFRPWA</sequence>
<evidence type="ECO:0000256" key="5">
    <source>
        <dbReference type="SAM" id="Phobius"/>
    </source>
</evidence>
<dbReference type="Proteomes" id="UP000218231">
    <property type="component" value="Unassembled WGS sequence"/>
</dbReference>
<evidence type="ECO:0000256" key="1">
    <source>
        <dbReference type="ARBA" id="ARBA00011518"/>
    </source>
</evidence>
<feature type="domain" description="Nematode cuticle collagen N-terminal" evidence="6">
    <location>
        <begin position="9"/>
        <end position="59"/>
    </location>
</feature>
<evidence type="ECO:0000259" key="6">
    <source>
        <dbReference type="SMART" id="SM01088"/>
    </source>
</evidence>
<evidence type="ECO:0000256" key="3">
    <source>
        <dbReference type="ARBA" id="ARBA00023157"/>
    </source>
</evidence>
<keyword evidence="2" id="KW-0677">Repeat</keyword>
<comment type="subunit">
    <text evidence="1">Collagen polypeptide chains are complexed within the cuticle by disulfide bonds and other types of covalent cross-links.</text>
</comment>
<feature type="transmembrane region" description="Helical" evidence="5">
    <location>
        <begin position="12"/>
        <end position="31"/>
    </location>
</feature>
<keyword evidence="5" id="KW-1133">Transmembrane helix</keyword>
<dbReference type="InterPro" id="IPR002486">
    <property type="entry name" value="Col_cuticle_N"/>
</dbReference>
<keyword evidence="5" id="KW-0472">Membrane</keyword>
<keyword evidence="5" id="KW-0812">Transmembrane</keyword>
<dbReference type="PANTHER" id="PTHR24637:SF421">
    <property type="entry name" value="CUTICLE COLLAGEN DPY-2"/>
    <property type="match status" value="1"/>
</dbReference>
<dbReference type="EMBL" id="LIAE01007529">
    <property type="protein sequence ID" value="PAV78715.1"/>
    <property type="molecule type" value="Genomic_DNA"/>
</dbReference>
<evidence type="ECO:0000256" key="4">
    <source>
        <dbReference type="SAM" id="MobiDB-lite"/>
    </source>
</evidence>
<feature type="region of interest" description="Disordered" evidence="4">
    <location>
        <begin position="94"/>
        <end position="116"/>
    </location>
</feature>
<dbReference type="AlphaFoldDB" id="A0A2A2KXN9"/>
<keyword evidence="3" id="KW-1015">Disulfide bond</keyword>
<comment type="caution">
    <text evidence="7">The sequence shown here is derived from an EMBL/GenBank/DDBJ whole genome shotgun (WGS) entry which is preliminary data.</text>
</comment>
<dbReference type="STRING" id="2018661.A0A2A2KXN9"/>
<dbReference type="PANTHER" id="PTHR24637">
    <property type="entry name" value="COLLAGEN"/>
    <property type="match status" value="1"/>
</dbReference>
<reference evidence="7 8" key="1">
    <citation type="journal article" date="2017" name="Curr. Biol.">
        <title>Genome architecture and evolution of a unichromosomal asexual nematode.</title>
        <authorList>
            <person name="Fradin H."/>
            <person name="Zegar C."/>
            <person name="Gutwein M."/>
            <person name="Lucas J."/>
            <person name="Kovtun M."/>
            <person name="Corcoran D."/>
            <person name="Baugh L.R."/>
            <person name="Kiontke K."/>
            <person name="Gunsalus K."/>
            <person name="Fitch D.H."/>
            <person name="Piano F."/>
        </authorList>
    </citation>
    <scope>NUCLEOTIDE SEQUENCE [LARGE SCALE GENOMIC DNA]</scope>
    <source>
        <strain evidence="7">PF1309</strain>
    </source>
</reference>
<accession>A0A2A2KXN9</accession>
<keyword evidence="8" id="KW-1185">Reference proteome</keyword>
<evidence type="ECO:0000313" key="7">
    <source>
        <dbReference type="EMBL" id="PAV78715.1"/>
    </source>
</evidence>
<gene>
    <name evidence="7" type="ORF">WR25_14488</name>
</gene>
<dbReference type="OrthoDB" id="5873174at2759"/>
<proteinExistence type="predicted"/>
<protein>
    <recommendedName>
        <fullName evidence="6">Nematode cuticle collagen N-terminal domain-containing protein</fullName>
    </recommendedName>
</protein>
<evidence type="ECO:0000256" key="2">
    <source>
        <dbReference type="ARBA" id="ARBA00022737"/>
    </source>
</evidence>
<organism evidence="7 8">
    <name type="scientific">Diploscapter pachys</name>
    <dbReference type="NCBI Taxonomy" id="2018661"/>
    <lineage>
        <taxon>Eukaryota</taxon>
        <taxon>Metazoa</taxon>
        <taxon>Ecdysozoa</taxon>
        <taxon>Nematoda</taxon>
        <taxon>Chromadorea</taxon>
        <taxon>Rhabditida</taxon>
        <taxon>Rhabditina</taxon>
        <taxon>Rhabditomorpha</taxon>
        <taxon>Rhabditoidea</taxon>
        <taxon>Rhabditidae</taxon>
        <taxon>Diploscapter</taxon>
    </lineage>
</organism>
<evidence type="ECO:0000313" key="8">
    <source>
        <dbReference type="Proteomes" id="UP000218231"/>
    </source>
</evidence>
<name>A0A2A2KXN9_9BILA</name>